<dbReference type="Proteomes" id="UP000475037">
    <property type="component" value="Unassembled WGS sequence"/>
</dbReference>
<name>A0A6G1A7E8_CROCR</name>
<dbReference type="GO" id="GO:0005794">
    <property type="term" value="C:Golgi apparatus"/>
    <property type="evidence" value="ECO:0007669"/>
    <property type="project" value="TreeGrafter"/>
</dbReference>
<keyword evidence="3" id="KW-0812">Transmembrane</keyword>
<keyword evidence="8" id="KW-1185">Reference proteome</keyword>
<evidence type="ECO:0000256" key="2">
    <source>
        <dbReference type="ARBA" id="ARBA00009565"/>
    </source>
</evidence>
<feature type="chain" id="PRO_5026002180" evidence="6">
    <location>
        <begin position="18"/>
        <end position="222"/>
    </location>
</feature>
<evidence type="ECO:0000256" key="6">
    <source>
        <dbReference type="SAM" id="SignalP"/>
    </source>
</evidence>
<feature type="non-terminal residue" evidence="7">
    <location>
        <position position="1"/>
    </location>
</feature>
<reference evidence="7 8" key="1">
    <citation type="submission" date="2019-11" db="EMBL/GenBank/DDBJ databases">
        <authorList>
            <person name="Yang C."/>
            <person name="Li F."/>
        </authorList>
    </citation>
    <scope>NUCLEOTIDE SEQUENCE [LARGE SCALE GENOMIC DNA]</scope>
    <source>
        <strain evidence="7">KB4526</strain>
        <tissue evidence="7">Muscle</tissue>
    </source>
</reference>
<gene>
    <name evidence="7" type="primary">Ms4a4a_1</name>
    <name evidence="7" type="ORF">FOF47_R21054</name>
</gene>
<protein>
    <submittedName>
        <fullName evidence="7">M4A4A protein</fullName>
    </submittedName>
</protein>
<comment type="caution">
    <text evidence="7">The sequence shown here is derived from an EMBL/GenBank/DDBJ whole genome shotgun (WGS) entry which is preliminary data.</text>
</comment>
<evidence type="ECO:0000313" key="8">
    <source>
        <dbReference type="Proteomes" id="UP000475037"/>
    </source>
</evidence>
<dbReference type="Pfam" id="PF04103">
    <property type="entry name" value="CD20"/>
    <property type="match status" value="1"/>
</dbReference>
<dbReference type="InterPro" id="IPR030417">
    <property type="entry name" value="MS4A"/>
</dbReference>
<sequence length="222" mass="23793">LIVNYISFCSLFSVAMAAMQGLEGTMPEAGPGRYQPDQPAVLQSHLWKRMPEKFLKGEPKVLGVMQILIATMNLSLEIIKTGVPLSLAQTHSFAHSFSSQDVNKFVGSVVFIISGSLSIVAGIRTTKGLIQTSLGLNTFSSVLAGAEVFLTMPNLSEFQAPVFSCKFHQRLESCPMAMSILTSLDIVVLLLNILEFFIALSLSAFGCKVTCCNPGGVSSGLP</sequence>
<dbReference type="GO" id="GO:0005886">
    <property type="term" value="C:plasma membrane"/>
    <property type="evidence" value="ECO:0007669"/>
    <property type="project" value="TreeGrafter"/>
</dbReference>
<dbReference type="InterPro" id="IPR007237">
    <property type="entry name" value="CD20-like"/>
</dbReference>
<keyword evidence="6" id="KW-0732">Signal</keyword>
<dbReference type="AlphaFoldDB" id="A0A6G1A7E8"/>
<feature type="non-terminal residue" evidence="7">
    <location>
        <position position="222"/>
    </location>
</feature>
<feature type="signal peptide" evidence="6">
    <location>
        <begin position="1"/>
        <end position="17"/>
    </location>
</feature>
<dbReference type="PANTHER" id="PTHR23320">
    <property type="entry name" value="MEMBRANE-SPANNING 4-DOMAINS SUBFAMILY A MS4A -RELATED"/>
    <property type="match status" value="1"/>
</dbReference>
<evidence type="ECO:0000256" key="5">
    <source>
        <dbReference type="ARBA" id="ARBA00023136"/>
    </source>
</evidence>
<comment type="similarity">
    <text evidence="2">Belongs to the MS4A family.</text>
</comment>
<keyword evidence="5" id="KW-0472">Membrane</keyword>
<keyword evidence="4" id="KW-1133">Transmembrane helix</keyword>
<evidence type="ECO:0000256" key="3">
    <source>
        <dbReference type="ARBA" id="ARBA00022692"/>
    </source>
</evidence>
<evidence type="ECO:0000313" key="7">
    <source>
        <dbReference type="EMBL" id="KAF0871765.1"/>
    </source>
</evidence>
<dbReference type="EMBL" id="VOAJ01009564">
    <property type="protein sequence ID" value="KAF0871765.1"/>
    <property type="molecule type" value="Genomic_DNA"/>
</dbReference>
<proteinExistence type="inferred from homology"/>
<comment type="subcellular location">
    <subcellularLocation>
        <location evidence="1">Membrane</location>
        <topology evidence="1">Multi-pass membrane protein</topology>
    </subcellularLocation>
</comment>
<evidence type="ECO:0000256" key="4">
    <source>
        <dbReference type="ARBA" id="ARBA00022989"/>
    </source>
</evidence>
<organism evidence="7 8">
    <name type="scientific">Crocuta crocuta</name>
    <name type="common">Spotted hyena</name>
    <dbReference type="NCBI Taxonomy" id="9678"/>
    <lineage>
        <taxon>Eukaryota</taxon>
        <taxon>Metazoa</taxon>
        <taxon>Chordata</taxon>
        <taxon>Craniata</taxon>
        <taxon>Vertebrata</taxon>
        <taxon>Euteleostomi</taxon>
        <taxon>Mammalia</taxon>
        <taxon>Eutheria</taxon>
        <taxon>Laurasiatheria</taxon>
        <taxon>Carnivora</taxon>
        <taxon>Feliformia</taxon>
        <taxon>Hyaenidae</taxon>
        <taxon>Crocuta</taxon>
    </lineage>
</organism>
<dbReference type="PANTHER" id="PTHR23320:SF128">
    <property type="entry name" value="MEMBRANE-SPANNING 4-DOMAINS SUBFAMILY A MEMBER 4A"/>
    <property type="match status" value="1"/>
</dbReference>
<accession>A0A6G1A7E8</accession>
<evidence type="ECO:0000256" key="1">
    <source>
        <dbReference type="ARBA" id="ARBA00004141"/>
    </source>
</evidence>